<sequence>MNTAIGLDGVVVAETALSAIDGKRGHLIYRGYWAKELALSSSLEEVAYLLWYGRLPTQAERAAFVQKWREARELPDEMQRWLMSLPRSLSMSSVLQSAIAALPDETRFDWPPTPDQALQVVAKIPTIIGVRRHALQGVPFDPPSQDWTHAQWHGWCTCGRVLPPRHVRALEAYLILTAEHGLNASTFTARVVTSTQADLPSALSAAVGALKGPLHGGAPSHVETMLEEIGEERQAESYLRSRLEKGERLMGFGHRVYKTVDPRAEALKAIAQEMAEEERWFRLALHVEREAVRLLQEYKPGRQLYANVEFYASAVLKAIGLPKEMYTPTFVSSRVIGWAAHALEQAAANRIIRPDSRYVGPMPQS</sequence>
<keyword evidence="3 5" id="KW-0808">Transferase</keyword>
<evidence type="ECO:0000256" key="6">
    <source>
        <dbReference type="RuleBase" id="RU003406"/>
    </source>
</evidence>
<protein>
    <recommendedName>
        <fullName evidence="5">Citrate synthase</fullName>
    </recommendedName>
</protein>
<gene>
    <name evidence="7" type="ORF">JQC72_04310</name>
</gene>
<reference evidence="7" key="1">
    <citation type="journal article" date="2024" name="Int. J. Syst. Evol. Microbiol.">
        <title>Polycladomyces zharkentensis sp. nov., a novel thermophilic cellulose- and starch-degrading member of the Bacillota from a geothermal aquifer in Kazakhstan.</title>
        <authorList>
            <person name="Mashzhan A."/>
            <person name="Kistaubayeva A."/>
            <person name="Javier-Lopez R."/>
            <person name="Bissenova U."/>
            <person name="Bissenbay A."/>
            <person name="Birkeland N.K."/>
        </authorList>
    </citation>
    <scope>NUCLEOTIDE SEQUENCE</scope>
    <source>
        <strain evidence="7">ZKZ2T</strain>
    </source>
</reference>
<dbReference type="EMBL" id="JAFHAP010000004">
    <property type="protein sequence ID" value="MBN2908744.1"/>
    <property type="molecule type" value="Genomic_DNA"/>
</dbReference>
<dbReference type="RefSeq" id="WP_205493123.1">
    <property type="nucleotide sequence ID" value="NZ_JAFHAP010000004.1"/>
</dbReference>
<dbReference type="PANTHER" id="PTHR11739:SF4">
    <property type="entry name" value="CITRATE SYNTHASE, PEROXISOMAL"/>
    <property type="match status" value="1"/>
</dbReference>
<dbReference type="SUPFAM" id="SSF48256">
    <property type="entry name" value="Citrate synthase"/>
    <property type="match status" value="1"/>
</dbReference>
<dbReference type="Pfam" id="PF00285">
    <property type="entry name" value="Citrate_synt"/>
    <property type="match status" value="1"/>
</dbReference>
<dbReference type="InterPro" id="IPR024176">
    <property type="entry name" value="Citrate_synthase_bac-typ"/>
</dbReference>
<evidence type="ECO:0000256" key="5">
    <source>
        <dbReference type="PIRNR" id="PIRNR001369"/>
    </source>
</evidence>
<dbReference type="Gene3D" id="1.10.580.10">
    <property type="entry name" value="Citrate Synthase, domain 1"/>
    <property type="match status" value="1"/>
</dbReference>
<dbReference type="PROSITE" id="PS00480">
    <property type="entry name" value="CITRATE_SYNTHASE"/>
    <property type="match status" value="1"/>
</dbReference>
<dbReference type="InterPro" id="IPR036969">
    <property type="entry name" value="Citrate_synthase_sf"/>
</dbReference>
<keyword evidence="8" id="KW-1185">Reference proteome</keyword>
<accession>A0ABS2WH49</accession>
<dbReference type="InterPro" id="IPR016142">
    <property type="entry name" value="Citrate_synth-like_lrg_a-sub"/>
</dbReference>
<dbReference type="PIRSF" id="PIRSF001369">
    <property type="entry name" value="Citrate_synth"/>
    <property type="match status" value="1"/>
</dbReference>
<organism evidence="7 8">
    <name type="scientific">Polycladomyces zharkentensis</name>
    <dbReference type="NCBI Taxonomy" id="2807616"/>
    <lineage>
        <taxon>Bacteria</taxon>
        <taxon>Bacillati</taxon>
        <taxon>Bacillota</taxon>
        <taxon>Bacilli</taxon>
        <taxon>Bacillales</taxon>
        <taxon>Thermoactinomycetaceae</taxon>
        <taxon>Polycladomyces</taxon>
    </lineage>
</organism>
<dbReference type="InterPro" id="IPR016143">
    <property type="entry name" value="Citrate_synth-like_sm_a-sub"/>
</dbReference>
<comment type="similarity">
    <text evidence="2 5 6">Belongs to the citrate synthase family.</text>
</comment>
<comment type="caution">
    <text evidence="7">The sequence shown here is derived from an EMBL/GenBank/DDBJ whole genome shotgun (WGS) entry which is preliminary data.</text>
</comment>
<dbReference type="InterPro" id="IPR019810">
    <property type="entry name" value="Citrate_synthase_AS"/>
</dbReference>
<dbReference type="InterPro" id="IPR002020">
    <property type="entry name" value="Citrate_synthase"/>
</dbReference>
<dbReference type="Proteomes" id="UP001177120">
    <property type="component" value="Unassembled WGS sequence"/>
</dbReference>
<evidence type="ECO:0000256" key="2">
    <source>
        <dbReference type="ARBA" id="ARBA00010566"/>
    </source>
</evidence>
<evidence type="ECO:0000256" key="4">
    <source>
        <dbReference type="ARBA" id="ARBA00049288"/>
    </source>
</evidence>
<dbReference type="PRINTS" id="PR00143">
    <property type="entry name" value="CITRTSNTHASE"/>
</dbReference>
<proteinExistence type="inferred from homology"/>
<dbReference type="Gene3D" id="1.10.230.10">
    <property type="entry name" value="Cytochrome P450-Terp, domain 2"/>
    <property type="match status" value="1"/>
</dbReference>
<evidence type="ECO:0000256" key="3">
    <source>
        <dbReference type="ARBA" id="ARBA00022679"/>
    </source>
</evidence>
<evidence type="ECO:0000313" key="7">
    <source>
        <dbReference type="EMBL" id="MBN2908744.1"/>
    </source>
</evidence>
<evidence type="ECO:0000256" key="1">
    <source>
        <dbReference type="ARBA" id="ARBA00005163"/>
    </source>
</evidence>
<dbReference type="PANTHER" id="PTHR11739">
    <property type="entry name" value="CITRATE SYNTHASE"/>
    <property type="match status" value="1"/>
</dbReference>
<comment type="catalytic activity">
    <reaction evidence="4">
        <text>oxaloacetate + acetyl-CoA + H2O = citrate + CoA + H(+)</text>
        <dbReference type="Rhea" id="RHEA:16845"/>
        <dbReference type="ChEBI" id="CHEBI:15377"/>
        <dbReference type="ChEBI" id="CHEBI:15378"/>
        <dbReference type="ChEBI" id="CHEBI:16452"/>
        <dbReference type="ChEBI" id="CHEBI:16947"/>
        <dbReference type="ChEBI" id="CHEBI:57287"/>
        <dbReference type="ChEBI" id="CHEBI:57288"/>
        <dbReference type="EC" id="2.3.3.16"/>
    </reaction>
</comment>
<evidence type="ECO:0000313" key="8">
    <source>
        <dbReference type="Proteomes" id="UP001177120"/>
    </source>
</evidence>
<name>A0ABS2WH49_9BACL</name>
<comment type="pathway">
    <text evidence="1">Carbohydrate metabolism; tricarboxylic acid cycle.</text>
</comment>